<dbReference type="AlphaFoldDB" id="A0A069NHZ1"/>
<dbReference type="Proteomes" id="UP000027439">
    <property type="component" value="Unassembled WGS sequence"/>
</dbReference>
<dbReference type="EMBL" id="JFHE01000038">
    <property type="protein sequence ID" value="KDR28078.1"/>
    <property type="molecule type" value="Genomic_DNA"/>
</dbReference>
<gene>
    <name evidence="4" type="ORF">BG57_20225</name>
    <name evidence="3" type="ORF">GCM10010985_19310</name>
</gene>
<keyword evidence="2" id="KW-1133">Transmembrane helix</keyword>
<dbReference type="EMBL" id="BMEG01000002">
    <property type="protein sequence ID" value="GGD65286.1"/>
    <property type="molecule type" value="Genomic_DNA"/>
</dbReference>
<keyword evidence="6" id="KW-1185">Reference proteome</keyword>
<organism evidence="4 5">
    <name type="scientific">Caballeronia grimmiae</name>
    <dbReference type="NCBI Taxonomy" id="1071679"/>
    <lineage>
        <taxon>Bacteria</taxon>
        <taxon>Pseudomonadati</taxon>
        <taxon>Pseudomonadota</taxon>
        <taxon>Betaproteobacteria</taxon>
        <taxon>Burkholderiales</taxon>
        <taxon>Burkholderiaceae</taxon>
        <taxon>Caballeronia</taxon>
    </lineage>
</organism>
<evidence type="ECO:0000313" key="6">
    <source>
        <dbReference type="Proteomes" id="UP000597138"/>
    </source>
</evidence>
<accession>A0A069NHZ1</accession>
<reference evidence="6" key="3">
    <citation type="journal article" date="2019" name="Int. J. Syst. Evol. Microbiol.">
        <title>The Global Catalogue of Microorganisms (GCM) 10K type strain sequencing project: providing services to taxonomists for standard genome sequencing and annotation.</title>
        <authorList>
            <consortium name="The Broad Institute Genomics Platform"/>
            <consortium name="The Broad Institute Genome Sequencing Center for Infectious Disease"/>
            <person name="Wu L."/>
            <person name="Ma J."/>
        </authorList>
    </citation>
    <scope>NUCLEOTIDE SEQUENCE [LARGE SCALE GENOMIC DNA]</scope>
    <source>
        <strain evidence="6">CGMCC 1.11013</strain>
    </source>
</reference>
<dbReference type="Proteomes" id="UP000597138">
    <property type="component" value="Unassembled WGS sequence"/>
</dbReference>
<comment type="caution">
    <text evidence="4">The sequence shown here is derived from an EMBL/GenBank/DDBJ whole genome shotgun (WGS) entry which is preliminary data.</text>
</comment>
<reference evidence="4 5" key="2">
    <citation type="submission" date="2014-03" db="EMBL/GenBank/DDBJ databases">
        <title>Draft Genome Sequences of Four Burkholderia Strains.</title>
        <authorList>
            <person name="Liu X.Y."/>
            <person name="Li C.X."/>
            <person name="Xu J.H."/>
        </authorList>
    </citation>
    <scope>NUCLEOTIDE SEQUENCE [LARGE SCALE GENOMIC DNA]</scope>
    <source>
        <strain evidence="4 5">R27</strain>
    </source>
</reference>
<reference evidence="3" key="1">
    <citation type="journal article" date="2014" name="Int. J. Syst. Evol. Microbiol.">
        <title>Complete genome of a new Firmicutes species belonging to the dominant human colonic microbiota ('Ruminococcus bicirculans') reveals two chromosomes and a selective capacity to utilize plant glucans.</title>
        <authorList>
            <consortium name="NISC Comparative Sequencing Program"/>
            <person name="Wegmann U."/>
            <person name="Louis P."/>
            <person name="Goesmann A."/>
            <person name="Henrissat B."/>
            <person name="Duncan S.H."/>
            <person name="Flint H.J."/>
        </authorList>
    </citation>
    <scope>NUCLEOTIDE SEQUENCE</scope>
    <source>
        <strain evidence="3">CGMCC 1.11013</strain>
    </source>
</reference>
<evidence type="ECO:0000256" key="1">
    <source>
        <dbReference type="SAM" id="Coils"/>
    </source>
</evidence>
<dbReference type="OrthoDB" id="9009713at2"/>
<feature type="transmembrane region" description="Helical" evidence="2">
    <location>
        <begin position="27"/>
        <end position="49"/>
    </location>
</feature>
<reference evidence="3" key="4">
    <citation type="submission" date="2024-05" db="EMBL/GenBank/DDBJ databases">
        <authorList>
            <person name="Sun Q."/>
            <person name="Zhou Y."/>
        </authorList>
    </citation>
    <scope>NUCLEOTIDE SEQUENCE</scope>
    <source>
        <strain evidence="3">CGMCC 1.11013</strain>
    </source>
</reference>
<evidence type="ECO:0000313" key="4">
    <source>
        <dbReference type="EMBL" id="KDR28078.1"/>
    </source>
</evidence>
<evidence type="ECO:0000313" key="5">
    <source>
        <dbReference type="Proteomes" id="UP000027439"/>
    </source>
</evidence>
<name>A0A069NHZ1_9BURK</name>
<sequence length="118" mass="12988">MRKADSKRASLKLTQHSYSLTPKRNAAYVPGIIAAICAAGALVAAGFALKNSQDQSRKLDVLCAPPVAEQELREQLTHAQFALEQEAATRTALEQRVAQGTEQIERLQTDLAFLRKQR</sequence>
<evidence type="ECO:0000256" key="2">
    <source>
        <dbReference type="SAM" id="Phobius"/>
    </source>
</evidence>
<proteinExistence type="predicted"/>
<dbReference type="STRING" id="1071679.BG57_20225"/>
<dbReference type="RefSeq" id="WP_035969368.1">
    <property type="nucleotide sequence ID" value="NZ_BMEG01000002.1"/>
</dbReference>
<keyword evidence="2" id="KW-0472">Membrane</keyword>
<feature type="coiled-coil region" evidence="1">
    <location>
        <begin position="90"/>
        <end position="117"/>
    </location>
</feature>
<keyword evidence="2" id="KW-0812">Transmembrane</keyword>
<protein>
    <submittedName>
        <fullName evidence="4">Uncharacterized protein</fullName>
    </submittedName>
</protein>
<dbReference type="eggNOG" id="ENOG50316RZ">
    <property type="taxonomic scope" value="Bacteria"/>
</dbReference>
<evidence type="ECO:0000313" key="3">
    <source>
        <dbReference type="EMBL" id="GGD65286.1"/>
    </source>
</evidence>
<keyword evidence="1" id="KW-0175">Coiled coil</keyword>